<dbReference type="EMBL" id="SEYY01009554">
    <property type="protein sequence ID" value="KAB7501772.1"/>
    <property type="molecule type" value="Genomic_DNA"/>
</dbReference>
<evidence type="ECO:0000313" key="2">
    <source>
        <dbReference type="EMBL" id="KAB7501772.1"/>
    </source>
</evidence>
<gene>
    <name evidence="2" type="primary">Ttc32</name>
    <name evidence="2" type="ORF">Anas_10805</name>
</gene>
<evidence type="ECO:0000313" key="3">
    <source>
        <dbReference type="Proteomes" id="UP000326759"/>
    </source>
</evidence>
<comment type="caution">
    <text evidence="2">The sequence shown here is derived from an EMBL/GenBank/DDBJ whole genome shotgun (WGS) entry which is preliminary data.</text>
</comment>
<dbReference type="InterPro" id="IPR019734">
    <property type="entry name" value="TPR_rpt"/>
</dbReference>
<organism evidence="2 3">
    <name type="scientific">Armadillidium nasatum</name>
    <dbReference type="NCBI Taxonomy" id="96803"/>
    <lineage>
        <taxon>Eukaryota</taxon>
        <taxon>Metazoa</taxon>
        <taxon>Ecdysozoa</taxon>
        <taxon>Arthropoda</taxon>
        <taxon>Crustacea</taxon>
        <taxon>Multicrustacea</taxon>
        <taxon>Malacostraca</taxon>
        <taxon>Eumalacostraca</taxon>
        <taxon>Peracarida</taxon>
        <taxon>Isopoda</taxon>
        <taxon>Oniscidea</taxon>
        <taxon>Crinocheta</taxon>
        <taxon>Armadillidiidae</taxon>
        <taxon>Armadillidium</taxon>
    </lineage>
</organism>
<dbReference type="Proteomes" id="UP000326759">
    <property type="component" value="Unassembled WGS sequence"/>
</dbReference>
<dbReference type="Pfam" id="PF13414">
    <property type="entry name" value="TPR_11"/>
    <property type="match status" value="1"/>
</dbReference>
<proteinExistence type="predicted"/>
<dbReference type="OrthoDB" id="6355095at2759"/>
<dbReference type="SUPFAM" id="SSF48452">
    <property type="entry name" value="TPR-like"/>
    <property type="match status" value="1"/>
</dbReference>
<dbReference type="PANTHER" id="PTHR47059:SF1">
    <property type="entry name" value="TETRATRICOPEPTIDE REPEAT PROTEIN 32"/>
    <property type="match status" value="1"/>
</dbReference>
<accession>A0A5N5T5Q5</accession>
<dbReference type="InterPro" id="IPR011990">
    <property type="entry name" value="TPR-like_helical_dom_sf"/>
</dbReference>
<dbReference type="PROSITE" id="PS50005">
    <property type="entry name" value="TPR"/>
    <property type="match status" value="1"/>
</dbReference>
<dbReference type="Gene3D" id="1.25.40.10">
    <property type="entry name" value="Tetratricopeptide repeat domain"/>
    <property type="match status" value="1"/>
</dbReference>
<sequence>MVEACPKYLIEIMQCIITFDDHVKLKTWKPLLMPFWKVTWILKYLQELNFSPKLLMFNNQVNMKKKTAQNFKELSKFYQLALQEKNISTSEKEKKEIALLYNNLGHSKYMQVLFDDAVEDYTKAIQFDRTLAVAYYNRGTIYYRMEKTL</sequence>
<dbReference type="SMART" id="SM00028">
    <property type="entry name" value="TPR"/>
    <property type="match status" value="1"/>
</dbReference>
<keyword evidence="1" id="KW-0802">TPR repeat</keyword>
<protein>
    <submittedName>
        <fullName evidence="2">Tetratricopeptide repeat protein 32</fullName>
    </submittedName>
</protein>
<name>A0A5N5T5Q5_9CRUS</name>
<feature type="repeat" description="TPR" evidence="1">
    <location>
        <begin position="98"/>
        <end position="131"/>
    </location>
</feature>
<keyword evidence="3" id="KW-1185">Reference proteome</keyword>
<dbReference type="AlphaFoldDB" id="A0A5N5T5Q5"/>
<reference evidence="2 3" key="1">
    <citation type="journal article" date="2019" name="PLoS Biol.">
        <title>Sex chromosomes control vertical transmission of feminizing Wolbachia symbionts in an isopod.</title>
        <authorList>
            <person name="Becking T."/>
            <person name="Chebbi M.A."/>
            <person name="Giraud I."/>
            <person name="Moumen B."/>
            <person name="Laverre T."/>
            <person name="Caubet Y."/>
            <person name="Peccoud J."/>
            <person name="Gilbert C."/>
            <person name="Cordaux R."/>
        </authorList>
    </citation>
    <scope>NUCLEOTIDE SEQUENCE [LARGE SCALE GENOMIC DNA]</scope>
    <source>
        <strain evidence="2">ANa2</strain>
        <tissue evidence="2">Whole body excluding digestive tract and cuticle</tissue>
    </source>
</reference>
<evidence type="ECO:0000256" key="1">
    <source>
        <dbReference type="PROSITE-ProRule" id="PRU00339"/>
    </source>
</evidence>
<dbReference type="PANTHER" id="PTHR47059">
    <property type="entry name" value="TETRATRICOPEPTIDE REPEAT PROTEIN 32"/>
    <property type="match status" value="1"/>
</dbReference>